<evidence type="ECO:0000313" key="3">
    <source>
        <dbReference type="EMBL" id="CAE0465612.1"/>
    </source>
</evidence>
<dbReference type="InterPro" id="IPR002466">
    <property type="entry name" value="A_deamin"/>
</dbReference>
<evidence type="ECO:0000259" key="2">
    <source>
        <dbReference type="PROSITE" id="PS50141"/>
    </source>
</evidence>
<feature type="compositionally biased region" description="Basic and acidic residues" evidence="1">
    <location>
        <begin position="473"/>
        <end position="483"/>
    </location>
</feature>
<sequence length="766" mass="86609">MDTSIYRQLRKQDFFIKDLDYSRRVRDFRALRDGRSAAGPKKMKIQVRQLMNMNNTQTQTQTQTRTQNHKAGSVRHAEKRRTSTCHFADRVARTSIDKYRNVVPLKWRNDNPQICLAAIVAHFKFQKRKRRRSTGTTSCNGNGTHTISSNPEQMKMHGNEEGDDAYSCNETMSVSIDHVDSKHDGVGGSDDNSGDTLRNIDTDIDKSHGEYECEYEYDDHLAVIALGVGTKFLSEEKIQLDAQYAGSKISINDDDGDGDCDGTSRDGEADSDIPRLSSYGQRIRDSHAEVLARRSFRRSLTSEITFMRSRNLPLKDTHGIHEDMHEDTHHEGEDPDDSRTRIDVNGNGFGILRQIKKVKSMNKNGQSQVSYTYALKHGVTLHMYTSSTPCGNSSLKKFAKMAKEKFNPNIPPHQWPTHPHPSFHLNSLHLGSCALLVKKKGGSRKDIAIRDDGGTSNHTITSSETNNNPNETGNHHREIDDSHIRKKQRKWPANISDDWCPPGTTIPHFGQGSIHSCSDKICRWNCMGLQGSLLSSLMETPLYMDTLTVGRKFTSCICLRAVCCRANDFCYQCIGNEETDKDGTDDVKDMGILYKLNHPSIMGTGVYLDDSGTIDMSGSKTVGQDVRFLSNLCWVWWSDPTIDDSNADESRIAECIDGDEGFVHCYDERKEDIPKANDRMGNDYSSISTYALLNSFLELTGDQMSKCVNKGDSFDSDGRKGRDSILSFTLPELRDLKRRVSSQHETAKDHLLQRHKIFYQWNRRCP</sequence>
<dbReference type="GO" id="GO:0003726">
    <property type="term" value="F:double-stranded RNA adenosine deaminase activity"/>
    <property type="evidence" value="ECO:0007669"/>
    <property type="project" value="TreeGrafter"/>
</dbReference>
<evidence type="ECO:0000256" key="1">
    <source>
        <dbReference type="SAM" id="MobiDB-lite"/>
    </source>
</evidence>
<dbReference type="GO" id="GO:0006396">
    <property type="term" value="P:RNA processing"/>
    <property type="evidence" value="ECO:0007669"/>
    <property type="project" value="InterPro"/>
</dbReference>
<feature type="domain" description="A to I editase" evidence="2">
    <location>
        <begin position="276"/>
        <end position="699"/>
    </location>
</feature>
<dbReference type="SMART" id="SM00552">
    <property type="entry name" value="ADEAMc"/>
    <property type="match status" value="1"/>
</dbReference>
<dbReference type="AlphaFoldDB" id="A0A7S3Q4Z2"/>
<dbReference type="PANTHER" id="PTHR10910">
    <property type="entry name" value="EUKARYOTE SPECIFIC DSRNA BINDING PROTEIN"/>
    <property type="match status" value="1"/>
</dbReference>
<protein>
    <recommendedName>
        <fullName evidence="2">A to I editase domain-containing protein</fullName>
    </recommendedName>
</protein>
<dbReference type="PANTHER" id="PTHR10910:SF62">
    <property type="entry name" value="AT07585P-RELATED"/>
    <property type="match status" value="1"/>
</dbReference>
<feature type="region of interest" description="Disordered" evidence="1">
    <location>
        <begin position="58"/>
        <end position="82"/>
    </location>
</feature>
<name>A0A7S3Q4Z2_9STRA</name>
<feature type="compositionally biased region" description="Low complexity" evidence="1">
    <location>
        <begin position="134"/>
        <end position="146"/>
    </location>
</feature>
<feature type="region of interest" description="Disordered" evidence="1">
    <location>
        <begin position="324"/>
        <end position="343"/>
    </location>
</feature>
<feature type="compositionally biased region" description="Basic and acidic residues" evidence="1">
    <location>
        <begin position="324"/>
        <end position="342"/>
    </location>
</feature>
<gene>
    <name evidence="3" type="ORF">CDEB00056_LOCUS10453</name>
</gene>
<proteinExistence type="predicted"/>
<feature type="compositionally biased region" description="Low complexity" evidence="1">
    <location>
        <begin position="459"/>
        <end position="472"/>
    </location>
</feature>
<organism evidence="3">
    <name type="scientific">Chaetoceros debilis</name>
    <dbReference type="NCBI Taxonomy" id="122233"/>
    <lineage>
        <taxon>Eukaryota</taxon>
        <taxon>Sar</taxon>
        <taxon>Stramenopiles</taxon>
        <taxon>Ochrophyta</taxon>
        <taxon>Bacillariophyta</taxon>
        <taxon>Coscinodiscophyceae</taxon>
        <taxon>Chaetocerotophycidae</taxon>
        <taxon>Chaetocerotales</taxon>
        <taxon>Chaetocerotaceae</taxon>
        <taxon>Chaetoceros</taxon>
    </lineage>
</organism>
<dbReference type="GO" id="GO:0005730">
    <property type="term" value="C:nucleolus"/>
    <property type="evidence" value="ECO:0007669"/>
    <property type="project" value="TreeGrafter"/>
</dbReference>
<feature type="region of interest" description="Disordered" evidence="1">
    <location>
        <begin position="248"/>
        <end position="277"/>
    </location>
</feature>
<dbReference type="GO" id="GO:0008251">
    <property type="term" value="F:tRNA-specific adenosine deaminase activity"/>
    <property type="evidence" value="ECO:0007669"/>
    <property type="project" value="TreeGrafter"/>
</dbReference>
<dbReference type="GO" id="GO:0006382">
    <property type="term" value="P:adenosine to inosine editing"/>
    <property type="evidence" value="ECO:0007669"/>
    <property type="project" value="TreeGrafter"/>
</dbReference>
<dbReference type="GO" id="GO:0005737">
    <property type="term" value="C:cytoplasm"/>
    <property type="evidence" value="ECO:0007669"/>
    <property type="project" value="TreeGrafter"/>
</dbReference>
<reference evidence="3" key="1">
    <citation type="submission" date="2021-01" db="EMBL/GenBank/DDBJ databases">
        <authorList>
            <person name="Corre E."/>
            <person name="Pelletier E."/>
            <person name="Niang G."/>
            <person name="Scheremetjew M."/>
            <person name="Finn R."/>
            <person name="Kale V."/>
            <person name="Holt S."/>
            <person name="Cochrane G."/>
            <person name="Meng A."/>
            <person name="Brown T."/>
            <person name="Cohen L."/>
        </authorList>
    </citation>
    <scope>NUCLEOTIDE SEQUENCE</scope>
    <source>
        <strain evidence="3">MM31A-1</strain>
    </source>
</reference>
<accession>A0A7S3Q4Z2</accession>
<dbReference type="Pfam" id="PF02137">
    <property type="entry name" value="A_deamin"/>
    <property type="match status" value="1"/>
</dbReference>
<dbReference type="PROSITE" id="PS50141">
    <property type="entry name" value="A_DEAMIN_EDITASE"/>
    <property type="match status" value="1"/>
</dbReference>
<feature type="region of interest" description="Disordered" evidence="1">
    <location>
        <begin position="129"/>
        <end position="163"/>
    </location>
</feature>
<dbReference type="EMBL" id="HBIO01013462">
    <property type="protein sequence ID" value="CAE0465612.1"/>
    <property type="molecule type" value="Transcribed_RNA"/>
</dbReference>
<dbReference type="GO" id="GO:0003725">
    <property type="term" value="F:double-stranded RNA binding"/>
    <property type="evidence" value="ECO:0007669"/>
    <property type="project" value="TreeGrafter"/>
</dbReference>
<feature type="region of interest" description="Disordered" evidence="1">
    <location>
        <begin position="179"/>
        <end position="201"/>
    </location>
</feature>
<feature type="region of interest" description="Disordered" evidence="1">
    <location>
        <begin position="446"/>
        <end position="487"/>
    </location>
</feature>